<reference evidence="8" key="1">
    <citation type="journal article" date="2019" name="Int. J. Syst. Evol. Microbiol.">
        <title>The Global Catalogue of Microorganisms (GCM) 10K type strain sequencing project: providing services to taxonomists for standard genome sequencing and annotation.</title>
        <authorList>
            <consortium name="The Broad Institute Genomics Platform"/>
            <consortium name="The Broad Institute Genome Sequencing Center for Infectious Disease"/>
            <person name="Wu L."/>
            <person name="Ma J."/>
        </authorList>
    </citation>
    <scope>NUCLEOTIDE SEQUENCE [LARGE SCALE GENOMIC DNA]</scope>
    <source>
        <strain evidence="8">CCUG 55131</strain>
    </source>
</reference>
<protein>
    <submittedName>
        <fullName evidence="7">Iron-containing alcohol dehydrogenase</fullName>
    </submittedName>
</protein>
<dbReference type="Gene3D" id="3.40.50.1970">
    <property type="match status" value="1"/>
</dbReference>
<name>A0ABW5A6Y7_9RHOB</name>
<gene>
    <name evidence="7" type="ORF">ACFSM0_08025</name>
</gene>
<keyword evidence="4" id="KW-0520">NAD</keyword>
<comment type="cofactor">
    <cofactor evidence="1">
        <name>Fe cation</name>
        <dbReference type="ChEBI" id="CHEBI:24875"/>
    </cofactor>
</comment>
<evidence type="ECO:0000313" key="8">
    <source>
        <dbReference type="Proteomes" id="UP001597413"/>
    </source>
</evidence>
<dbReference type="Gene3D" id="1.20.1090.10">
    <property type="entry name" value="Dehydroquinate synthase-like - alpha domain"/>
    <property type="match status" value="1"/>
</dbReference>
<evidence type="ECO:0000259" key="5">
    <source>
        <dbReference type="Pfam" id="PF00465"/>
    </source>
</evidence>
<dbReference type="SUPFAM" id="SSF56796">
    <property type="entry name" value="Dehydroquinate synthase-like"/>
    <property type="match status" value="1"/>
</dbReference>
<dbReference type="InterPro" id="IPR001670">
    <property type="entry name" value="ADH_Fe/GldA"/>
</dbReference>
<comment type="caution">
    <text evidence="7">The sequence shown here is derived from an EMBL/GenBank/DDBJ whole genome shotgun (WGS) entry which is preliminary data.</text>
</comment>
<dbReference type="EMBL" id="JBHUIX010000009">
    <property type="protein sequence ID" value="MFD2174033.1"/>
    <property type="molecule type" value="Genomic_DNA"/>
</dbReference>
<dbReference type="InterPro" id="IPR018211">
    <property type="entry name" value="ADH_Fe_CS"/>
</dbReference>
<proteinExistence type="inferred from homology"/>
<dbReference type="PANTHER" id="PTHR11496">
    <property type="entry name" value="ALCOHOL DEHYDROGENASE"/>
    <property type="match status" value="1"/>
</dbReference>
<keyword evidence="8" id="KW-1185">Reference proteome</keyword>
<comment type="similarity">
    <text evidence="2">Belongs to the iron-containing alcohol dehydrogenase family.</text>
</comment>
<dbReference type="PROSITE" id="PS00913">
    <property type="entry name" value="ADH_IRON_1"/>
    <property type="match status" value="1"/>
</dbReference>
<dbReference type="RefSeq" id="WP_377389066.1">
    <property type="nucleotide sequence ID" value="NZ_JBHUIX010000009.1"/>
</dbReference>
<dbReference type="Pfam" id="PF00465">
    <property type="entry name" value="Fe-ADH"/>
    <property type="match status" value="1"/>
</dbReference>
<feature type="domain" description="Fe-containing alcohol dehydrogenase-like C-terminal" evidence="6">
    <location>
        <begin position="201"/>
        <end position="392"/>
    </location>
</feature>
<dbReference type="PANTHER" id="PTHR11496:SF102">
    <property type="entry name" value="ALCOHOL DEHYDROGENASE 4"/>
    <property type="match status" value="1"/>
</dbReference>
<dbReference type="CDD" id="cd14861">
    <property type="entry name" value="Fe-ADH-like"/>
    <property type="match status" value="1"/>
</dbReference>
<sequence length="392" mass="40325">MTTCPDFSTLQTRWGFPTLVWFGAGRLADLPAALAEIGAKAPLIITDRGLASSTIVAAAQAACAKAGLMAGLFSEVQPNPTVANVTAGLDALRAGGHDGVIAFGGGSAMDAAKAVAMMAGQTRPLLDFEDVGDNFRRVQTAGMVPVIAVPTTAGTGSEFGRSSVITDEQTHRKAIIFHPQMLPELVILDPEVTVGLPPGLTAATGMDALSHALEALCAPGWHPMADGLALTALGLIDAALERAVTEPANLEARAKMLVASAMACTALQKGLGAVHALAHPLGARYDAHHGLLNAVLMAHVLRFNLAAVRPQMTTLAHALHLEGEDPGQAVLGWLEALRARIALPATLGEMGLGVAEEDIPALLADALRDPCALGNPVPLTAASLEQILRAAL</sequence>
<dbReference type="Pfam" id="PF25137">
    <property type="entry name" value="ADH_Fe_C"/>
    <property type="match status" value="1"/>
</dbReference>
<evidence type="ECO:0000256" key="4">
    <source>
        <dbReference type="ARBA" id="ARBA00023027"/>
    </source>
</evidence>
<organism evidence="7 8">
    <name type="scientific">Rhodobacter lacus</name>
    <dbReference type="NCBI Taxonomy" id="1641972"/>
    <lineage>
        <taxon>Bacteria</taxon>
        <taxon>Pseudomonadati</taxon>
        <taxon>Pseudomonadota</taxon>
        <taxon>Alphaproteobacteria</taxon>
        <taxon>Rhodobacterales</taxon>
        <taxon>Rhodobacter group</taxon>
        <taxon>Rhodobacter</taxon>
    </lineage>
</organism>
<evidence type="ECO:0000256" key="3">
    <source>
        <dbReference type="ARBA" id="ARBA00023002"/>
    </source>
</evidence>
<dbReference type="InterPro" id="IPR039697">
    <property type="entry name" value="Alcohol_dehydrogenase_Fe"/>
</dbReference>
<dbReference type="Proteomes" id="UP001597413">
    <property type="component" value="Unassembled WGS sequence"/>
</dbReference>
<evidence type="ECO:0000256" key="2">
    <source>
        <dbReference type="ARBA" id="ARBA00007358"/>
    </source>
</evidence>
<accession>A0ABW5A6Y7</accession>
<evidence type="ECO:0000313" key="7">
    <source>
        <dbReference type="EMBL" id="MFD2174033.1"/>
    </source>
</evidence>
<dbReference type="InterPro" id="IPR056798">
    <property type="entry name" value="ADH_Fe_C"/>
</dbReference>
<evidence type="ECO:0000256" key="1">
    <source>
        <dbReference type="ARBA" id="ARBA00001962"/>
    </source>
</evidence>
<evidence type="ECO:0000259" key="6">
    <source>
        <dbReference type="Pfam" id="PF25137"/>
    </source>
</evidence>
<feature type="domain" description="Alcohol dehydrogenase iron-type/glycerol dehydrogenase GldA" evidence="5">
    <location>
        <begin position="17"/>
        <end position="190"/>
    </location>
</feature>
<keyword evidence="3" id="KW-0560">Oxidoreductase</keyword>